<dbReference type="FunFam" id="3.40.50.300:FF:000640">
    <property type="entry name" value="MoxR family ATPase"/>
    <property type="match status" value="1"/>
</dbReference>
<evidence type="ECO:0000313" key="6">
    <source>
        <dbReference type="EMBL" id="MBP1043904.1"/>
    </source>
</evidence>
<dbReference type="GO" id="GO:0016887">
    <property type="term" value="F:ATP hydrolysis activity"/>
    <property type="evidence" value="ECO:0007669"/>
    <property type="project" value="InterPro"/>
</dbReference>
<dbReference type="SUPFAM" id="SSF52540">
    <property type="entry name" value="P-loop containing nucleoside triphosphate hydrolases"/>
    <property type="match status" value="1"/>
</dbReference>
<evidence type="ECO:0000313" key="7">
    <source>
        <dbReference type="Proteomes" id="UP000674938"/>
    </source>
</evidence>
<evidence type="ECO:0000256" key="1">
    <source>
        <dbReference type="ARBA" id="ARBA00022741"/>
    </source>
</evidence>
<dbReference type="InterPro" id="IPR011703">
    <property type="entry name" value="ATPase_AAA-3"/>
</dbReference>
<evidence type="ECO:0000259" key="5">
    <source>
        <dbReference type="Pfam" id="PF17863"/>
    </source>
</evidence>
<gene>
    <name evidence="6" type="ORF">I6N95_23015</name>
</gene>
<dbReference type="Proteomes" id="UP000674938">
    <property type="component" value="Unassembled WGS sequence"/>
</dbReference>
<comment type="similarity">
    <text evidence="3">Belongs to the MoxR family.</text>
</comment>
<reference evidence="6" key="1">
    <citation type="submission" date="2020-12" db="EMBL/GenBank/DDBJ databases">
        <title>Vagococcus allomyrinae sp. nov. and Enterococcus lavae sp. nov., isolated from the larvae of Allomyrina dichotoma.</title>
        <authorList>
            <person name="Lee S.D."/>
        </authorList>
    </citation>
    <scope>NUCLEOTIDE SEQUENCE</scope>
    <source>
        <strain evidence="6">BWB3-3</strain>
    </source>
</reference>
<comment type="caution">
    <text evidence="6">The sequence shown here is derived from an EMBL/GenBank/DDBJ whole genome shotgun (WGS) entry which is preliminary data.</text>
</comment>
<dbReference type="InterPro" id="IPR027417">
    <property type="entry name" value="P-loop_NTPase"/>
</dbReference>
<evidence type="ECO:0000256" key="3">
    <source>
        <dbReference type="ARBA" id="ARBA00061607"/>
    </source>
</evidence>
<dbReference type="PANTHER" id="PTHR42759:SF5">
    <property type="entry name" value="METHANOL DEHYDROGENASE REGULATOR"/>
    <property type="match status" value="1"/>
</dbReference>
<protein>
    <submittedName>
        <fullName evidence="6">MoxR family ATPase</fullName>
    </submittedName>
</protein>
<dbReference type="AlphaFoldDB" id="A0A940SXA8"/>
<keyword evidence="7" id="KW-1185">Reference proteome</keyword>
<sequence>MTEIEKVIVGKRRVIQLAVTALLAEGHILFEDIPGVGKTMFAKTLGKSIQCQVNRVQFTPDLLPSDIVGVSIYDKRSRDFEFKPGPIFTDILLADEINRTTPRSQAALLEAMSEKQLTMDGRTYPLSPLFFVLATQNPADYEGTYPLPEAQLDRFLFRLSIGYPTHQQEVALVAGEDRQERLLQTTGILSIQEVVALRQLVKEIYVDPRLYEYAVSLVRQSRRHANVRVGVSPRGSLAFVQAAKAYALTEGRDYCVPDDFKRVLEPVFGHRLLLKHASNHDQSDRQQVLEEIQAAVAVPVGK</sequence>
<feature type="domain" description="ATPase AAA-3" evidence="4">
    <location>
        <begin position="27"/>
        <end position="157"/>
    </location>
</feature>
<dbReference type="Gene3D" id="3.40.50.300">
    <property type="entry name" value="P-loop containing nucleotide triphosphate hydrolases"/>
    <property type="match status" value="1"/>
</dbReference>
<dbReference type="Pfam" id="PF07726">
    <property type="entry name" value="AAA_3"/>
    <property type="match status" value="1"/>
</dbReference>
<dbReference type="InterPro" id="IPR041628">
    <property type="entry name" value="ChlI/MoxR_AAA_lid"/>
</dbReference>
<dbReference type="InterPro" id="IPR050764">
    <property type="entry name" value="CbbQ/NirQ/NorQ/GpvN"/>
</dbReference>
<keyword evidence="1" id="KW-0547">Nucleotide-binding</keyword>
<organism evidence="6 7">
    <name type="scientific">Vagococcus allomyrinae</name>
    <dbReference type="NCBI Taxonomy" id="2794353"/>
    <lineage>
        <taxon>Bacteria</taxon>
        <taxon>Bacillati</taxon>
        <taxon>Bacillota</taxon>
        <taxon>Bacilli</taxon>
        <taxon>Lactobacillales</taxon>
        <taxon>Enterococcaceae</taxon>
        <taxon>Vagococcus</taxon>
    </lineage>
</organism>
<evidence type="ECO:0000256" key="2">
    <source>
        <dbReference type="ARBA" id="ARBA00022840"/>
    </source>
</evidence>
<dbReference type="CDD" id="cd00009">
    <property type="entry name" value="AAA"/>
    <property type="match status" value="1"/>
</dbReference>
<proteinExistence type="inferred from homology"/>
<evidence type="ECO:0000259" key="4">
    <source>
        <dbReference type="Pfam" id="PF07726"/>
    </source>
</evidence>
<dbReference type="RefSeq" id="WP_209531958.1">
    <property type="nucleotide sequence ID" value="NZ_JAEEGA010000020.1"/>
</dbReference>
<feature type="domain" description="ChlI/MoxR AAA lid" evidence="5">
    <location>
        <begin position="220"/>
        <end position="291"/>
    </location>
</feature>
<keyword evidence="2" id="KW-0067">ATP-binding</keyword>
<dbReference type="Gene3D" id="1.10.8.80">
    <property type="entry name" value="Magnesium chelatase subunit I, C-Terminal domain"/>
    <property type="match status" value="1"/>
</dbReference>
<dbReference type="Pfam" id="PF17863">
    <property type="entry name" value="AAA_lid_2"/>
    <property type="match status" value="1"/>
</dbReference>
<dbReference type="GO" id="GO:0005524">
    <property type="term" value="F:ATP binding"/>
    <property type="evidence" value="ECO:0007669"/>
    <property type="project" value="UniProtKB-KW"/>
</dbReference>
<name>A0A940SXA8_9ENTE</name>
<dbReference type="PANTHER" id="PTHR42759">
    <property type="entry name" value="MOXR FAMILY PROTEIN"/>
    <property type="match status" value="1"/>
</dbReference>
<dbReference type="PIRSF" id="PIRSF002849">
    <property type="entry name" value="AAA_ATPase_chaperone_MoxR_prd"/>
    <property type="match status" value="1"/>
</dbReference>
<dbReference type="EMBL" id="JAEEGA010000020">
    <property type="protein sequence ID" value="MBP1043904.1"/>
    <property type="molecule type" value="Genomic_DNA"/>
</dbReference>
<accession>A0A940SXA8</accession>